<proteinExistence type="predicted"/>
<name>A0AA95H0C2_9GAMM</name>
<dbReference type="InterPro" id="IPR056912">
    <property type="entry name" value="Phage_JBD30_tail_term-like"/>
</dbReference>
<accession>A0AA95H0C2</accession>
<gene>
    <name evidence="1" type="ORF">QE210_21585</name>
</gene>
<organism evidence="1 2">
    <name type="scientific">Arsenophonus nasoniae</name>
    <name type="common">son-killer infecting Nasonia vitripennis</name>
    <dbReference type="NCBI Taxonomy" id="638"/>
    <lineage>
        <taxon>Bacteria</taxon>
        <taxon>Pseudomonadati</taxon>
        <taxon>Pseudomonadota</taxon>
        <taxon>Gammaproteobacteria</taxon>
        <taxon>Enterobacterales</taxon>
        <taxon>Morganellaceae</taxon>
        <taxon>Arsenophonus</taxon>
    </lineage>
</organism>
<dbReference type="Pfam" id="PF23840">
    <property type="entry name" value="Phage_tail_terminator"/>
    <property type="match status" value="1"/>
</dbReference>
<evidence type="ECO:0000313" key="1">
    <source>
        <dbReference type="EMBL" id="WGM04030.1"/>
    </source>
</evidence>
<dbReference type="RefSeq" id="WP_280627287.1">
    <property type="nucleotide sequence ID" value="NZ_CP123515.1"/>
</dbReference>
<evidence type="ECO:0008006" key="3">
    <source>
        <dbReference type="Google" id="ProtNLM"/>
    </source>
</evidence>
<dbReference type="AlphaFoldDB" id="A0AA95H0C2"/>
<keyword evidence="1" id="KW-0614">Plasmid</keyword>
<geneLocation type="plasmid" evidence="1 2">
    <name>paPv11</name>
</geneLocation>
<evidence type="ECO:0000313" key="2">
    <source>
        <dbReference type="Proteomes" id="UP001177595"/>
    </source>
</evidence>
<reference evidence="1" key="1">
    <citation type="submission" date="2023-04" db="EMBL/GenBank/DDBJ databases">
        <title>Genome dynamics across the evolutionary transition to endosymbiosis.</title>
        <authorList>
            <person name="Siozios S."/>
            <person name="Nadal-Jimenez P."/>
            <person name="Azagi T."/>
            <person name="Sprong H."/>
            <person name="Frost C.L."/>
            <person name="Parratt S.R."/>
            <person name="Taylor G."/>
            <person name="Brettell L."/>
            <person name="Lew K.C."/>
            <person name="Croft L."/>
            <person name="King K.C."/>
            <person name="Brockhurst M.A."/>
            <person name="Hypsa V."/>
            <person name="Novakova E."/>
            <person name="Darby A.C."/>
            <person name="Hurst G.D.D."/>
        </authorList>
    </citation>
    <scope>NUCLEOTIDE SEQUENCE</scope>
    <source>
        <strain evidence="1">APv</strain>
        <plasmid evidence="1">paPv11</plasmid>
    </source>
</reference>
<protein>
    <recommendedName>
        <fullName evidence="3">Phage protein</fullName>
    </recommendedName>
</protein>
<sequence>MKLSIIIKALRDFCPIFERRVYGLGQYANLPDIGRLDLPAAYVLPAEDEVGEQRSQNDYRQRLKENFYVAVVVENKDYIGQPEFDEFHHVRSEVWKALLGWQPEPYYGGITYAGFEEANSTLEECHYLLKFSVETEISPEDTRQATELSKLPPLNTINIKSELQETQICLTNDYGS</sequence>
<dbReference type="EMBL" id="CP123515">
    <property type="protein sequence ID" value="WGM04030.1"/>
    <property type="molecule type" value="Genomic_DNA"/>
</dbReference>
<dbReference type="Proteomes" id="UP001177595">
    <property type="component" value="Plasmid paPv11"/>
</dbReference>